<evidence type="ECO:0008006" key="6">
    <source>
        <dbReference type="Google" id="ProtNLM"/>
    </source>
</evidence>
<reference evidence="4 5" key="1">
    <citation type="submission" date="2020-08" db="EMBL/GenBank/DDBJ databases">
        <title>Genomic Encyclopedia of Type Strains, Phase IV (KMG-IV): sequencing the most valuable type-strain genomes for metagenomic binning, comparative biology and taxonomic classification.</title>
        <authorList>
            <person name="Goeker M."/>
        </authorList>
    </citation>
    <scope>NUCLEOTIDE SEQUENCE [LARGE SCALE GENOMIC DNA]</scope>
    <source>
        <strain evidence="4 5">DSM 19612</strain>
    </source>
</reference>
<name>A0A841Q8H5_9BACI</name>
<feature type="transmembrane region" description="Helical" evidence="3">
    <location>
        <begin position="107"/>
        <end position="125"/>
    </location>
</feature>
<evidence type="ECO:0000256" key="3">
    <source>
        <dbReference type="SAM" id="Phobius"/>
    </source>
</evidence>
<evidence type="ECO:0000256" key="2">
    <source>
        <dbReference type="SAM" id="MobiDB-lite"/>
    </source>
</evidence>
<feature type="transmembrane region" description="Helical" evidence="3">
    <location>
        <begin position="40"/>
        <end position="59"/>
    </location>
</feature>
<dbReference type="InterPro" id="IPR003409">
    <property type="entry name" value="MORN"/>
</dbReference>
<evidence type="ECO:0000313" key="5">
    <source>
        <dbReference type="Proteomes" id="UP000581688"/>
    </source>
</evidence>
<dbReference type="AlphaFoldDB" id="A0A841Q8H5"/>
<dbReference type="EMBL" id="JACHGH010000010">
    <property type="protein sequence ID" value="MBB6454614.1"/>
    <property type="molecule type" value="Genomic_DNA"/>
</dbReference>
<keyword evidence="3" id="KW-0812">Transmembrane</keyword>
<feature type="region of interest" description="Disordered" evidence="2">
    <location>
        <begin position="237"/>
        <end position="259"/>
    </location>
</feature>
<dbReference type="Pfam" id="PF02493">
    <property type="entry name" value="MORN"/>
    <property type="match status" value="6"/>
</dbReference>
<feature type="transmembrane region" description="Helical" evidence="3">
    <location>
        <begin position="6"/>
        <end position="28"/>
    </location>
</feature>
<dbReference type="RefSeq" id="WP_174497003.1">
    <property type="nucleotide sequence ID" value="NZ_CADDWK010000010.1"/>
</dbReference>
<keyword evidence="3" id="KW-0472">Membrane</keyword>
<dbReference type="Gene3D" id="2.20.110.10">
    <property type="entry name" value="Histone H3 K4-specific methyltransferase SET7/9 N-terminal domain"/>
    <property type="match status" value="2"/>
</dbReference>
<gene>
    <name evidence="4" type="ORF">HNQ94_003103</name>
</gene>
<feature type="transmembrane region" description="Helical" evidence="3">
    <location>
        <begin position="65"/>
        <end position="87"/>
    </location>
</feature>
<comment type="caution">
    <text evidence="4">The sequence shown here is derived from an EMBL/GenBank/DDBJ whole genome shotgun (WGS) entry which is preliminary data.</text>
</comment>
<keyword evidence="1" id="KW-0677">Repeat</keyword>
<dbReference type="SMART" id="SM00698">
    <property type="entry name" value="MORN"/>
    <property type="match status" value="6"/>
</dbReference>
<sequence length="294" mass="33410">MITLFSFLALLSIILLLIGVIKPSWIVLWKGKENRNRKTVVFYFSTLFLGSVLILSGFVTTWPFAFMLTTLILLFLFILTLVIGLIVPMKIPVFGARTRKRILVQHGLSVVVMFALLLTSAAVGFEEEEVDEKIFDATYVGDYKNGLKDGEGHSYNNSSYYKGEWKEDQRHGHGVEHFNFGYFMNYTYEGEFANNMENGHGQLVVHNLWNQVTYEGEWKDGKREGIGQFVGKDGSIYQGEWKNDAPNGTGKFTHPDGETYEGEVKDWQRNGYGKATLADGTVLEGQWINDELQE</sequence>
<proteinExistence type="predicted"/>
<keyword evidence="3" id="KW-1133">Transmembrane helix</keyword>
<evidence type="ECO:0000313" key="4">
    <source>
        <dbReference type="EMBL" id="MBB6454614.1"/>
    </source>
</evidence>
<keyword evidence="5" id="KW-1185">Reference proteome</keyword>
<dbReference type="SUPFAM" id="SSF82185">
    <property type="entry name" value="Histone H3 K4-specific methyltransferase SET7/9 N-terminal domain"/>
    <property type="match status" value="2"/>
</dbReference>
<dbReference type="PANTHER" id="PTHR43215:SF14">
    <property type="entry name" value="RADIAL SPOKE HEAD 1 HOMOLOG"/>
    <property type="match status" value="1"/>
</dbReference>
<dbReference type="Proteomes" id="UP000581688">
    <property type="component" value="Unassembled WGS sequence"/>
</dbReference>
<accession>A0A841Q8H5</accession>
<protein>
    <recommendedName>
        <fullName evidence="6">MORN repeat-containing protein</fullName>
    </recommendedName>
</protein>
<evidence type="ECO:0000256" key="1">
    <source>
        <dbReference type="ARBA" id="ARBA00022737"/>
    </source>
</evidence>
<organism evidence="4 5">
    <name type="scientific">Salirhabdus euzebyi</name>
    <dbReference type="NCBI Taxonomy" id="394506"/>
    <lineage>
        <taxon>Bacteria</taxon>
        <taxon>Bacillati</taxon>
        <taxon>Bacillota</taxon>
        <taxon>Bacilli</taxon>
        <taxon>Bacillales</taxon>
        <taxon>Bacillaceae</taxon>
        <taxon>Salirhabdus</taxon>
    </lineage>
</organism>
<dbReference type="PANTHER" id="PTHR43215">
    <property type="entry name" value="RADIAL SPOKE HEAD 1 HOMOLOG"/>
    <property type="match status" value="1"/>
</dbReference>